<comment type="caution">
    <text evidence="2">The sequence shown here is derived from an EMBL/GenBank/DDBJ whole genome shotgun (WGS) entry which is preliminary data.</text>
</comment>
<keyword evidence="3" id="KW-1185">Reference proteome</keyword>
<proteinExistence type="predicted"/>
<dbReference type="Proteomes" id="UP001303115">
    <property type="component" value="Unassembled WGS sequence"/>
</dbReference>
<organism evidence="2 3">
    <name type="scientific">Parachaetomium inaequale</name>
    <dbReference type="NCBI Taxonomy" id="2588326"/>
    <lineage>
        <taxon>Eukaryota</taxon>
        <taxon>Fungi</taxon>
        <taxon>Dikarya</taxon>
        <taxon>Ascomycota</taxon>
        <taxon>Pezizomycotina</taxon>
        <taxon>Sordariomycetes</taxon>
        <taxon>Sordariomycetidae</taxon>
        <taxon>Sordariales</taxon>
        <taxon>Chaetomiaceae</taxon>
        <taxon>Parachaetomium</taxon>
    </lineage>
</organism>
<evidence type="ECO:0000313" key="2">
    <source>
        <dbReference type="EMBL" id="KAK4044234.1"/>
    </source>
</evidence>
<accession>A0AAN6PS08</accession>
<protein>
    <submittedName>
        <fullName evidence="2">Uncharacterized protein</fullName>
    </submittedName>
</protein>
<name>A0AAN6PS08_9PEZI</name>
<evidence type="ECO:0000256" key="1">
    <source>
        <dbReference type="SAM" id="MobiDB-lite"/>
    </source>
</evidence>
<sequence length="376" mass="42028">MCHVCERLGIAVEGPPPGLIEQENAEEEYLDRKKQEYYAALRAQGIPSPIAPRKHLRSRGPYKVVVEPAPSHDGAPTFAAWGISVSHLDDADSNSKDYYSGYSPPKQAPERHRPPFGIRVYDTTADATAERAALLARRISELTDKHRTSCDGTEKDRIEVVALPLPASTTADERAIRCIAHNKAERAVRLATADAAVAASWYVPGDFAANGTRKRIWVINDLEGELWEDGLRKVDGLQWTELRKEFDPAGVYGHFLAVSYDVDPGWYDGEDEDEDSEEPVPPRPDFFVREQCLEWLGDEFFNHRHGNLRDLWTAHFIADGVLDMELALARAAAAGEEVPRPVVIPCVHEEPAWKKAWKEGKLPFATYPPADFASYT</sequence>
<reference evidence="3" key="1">
    <citation type="journal article" date="2023" name="Mol. Phylogenet. Evol.">
        <title>Genome-scale phylogeny and comparative genomics of the fungal order Sordariales.</title>
        <authorList>
            <person name="Hensen N."/>
            <person name="Bonometti L."/>
            <person name="Westerberg I."/>
            <person name="Brannstrom I.O."/>
            <person name="Guillou S."/>
            <person name="Cros-Aarteil S."/>
            <person name="Calhoun S."/>
            <person name="Haridas S."/>
            <person name="Kuo A."/>
            <person name="Mondo S."/>
            <person name="Pangilinan J."/>
            <person name="Riley R."/>
            <person name="LaButti K."/>
            <person name="Andreopoulos B."/>
            <person name="Lipzen A."/>
            <person name="Chen C."/>
            <person name="Yan M."/>
            <person name="Daum C."/>
            <person name="Ng V."/>
            <person name="Clum A."/>
            <person name="Steindorff A."/>
            <person name="Ohm R.A."/>
            <person name="Martin F."/>
            <person name="Silar P."/>
            <person name="Natvig D.O."/>
            <person name="Lalanne C."/>
            <person name="Gautier V."/>
            <person name="Ament-Velasquez S.L."/>
            <person name="Kruys A."/>
            <person name="Hutchinson M.I."/>
            <person name="Powell A.J."/>
            <person name="Barry K."/>
            <person name="Miller A.N."/>
            <person name="Grigoriev I.V."/>
            <person name="Debuchy R."/>
            <person name="Gladieux P."/>
            <person name="Hiltunen Thoren M."/>
            <person name="Johannesson H."/>
        </authorList>
    </citation>
    <scope>NUCLEOTIDE SEQUENCE [LARGE SCALE GENOMIC DNA]</scope>
    <source>
        <strain evidence="3">CBS 284.82</strain>
    </source>
</reference>
<evidence type="ECO:0000313" key="3">
    <source>
        <dbReference type="Proteomes" id="UP001303115"/>
    </source>
</evidence>
<gene>
    <name evidence="2" type="ORF">C8A01DRAFT_31547</name>
</gene>
<feature type="region of interest" description="Disordered" evidence="1">
    <location>
        <begin position="96"/>
        <end position="115"/>
    </location>
</feature>
<dbReference type="AlphaFoldDB" id="A0AAN6PS08"/>
<dbReference type="EMBL" id="MU854320">
    <property type="protein sequence ID" value="KAK4044234.1"/>
    <property type="molecule type" value="Genomic_DNA"/>
</dbReference>